<dbReference type="EMBL" id="FJUY01000011">
    <property type="protein sequence ID" value="CZT21510.1"/>
    <property type="molecule type" value="Genomic_DNA"/>
</dbReference>
<dbReference type="Proteomes" id="UP000225277">
    <property type="component" value="Unassembled WGS sequence"/>
</dbReference>
<dbReference type="InterPro" id="IPR036875">
    <property type="entry name" value="Znf_CCHC_sf"/>
</dbReference>
<reference evidence="4 5" key="1">
    <citation type="submission" date="2016-03" db="EMBL/GenBank/DDBJ databases">
        <authorList>
            <person name="Ploux O."/>
        </authorList>
    </citation>
    <scope>NUCLEOTIDE SEQUENCE [LARGE SCALE GENOMIC DNA]</scope>
    <source>
        <strain evidence="4 5">URUG2</strain>
    </source>
</reference>
<feature type="domain" description="CCHC-type" evidence="3">
    <location>
        <begin position="255"/>
        <end position="270"/>
    </location>
</feature>
<dbReference type="GO" id="GO:0008270">
    <property type="term" value="F:zinc ion binding"/>
    <property type="evidence" value="ECO:0007669"/>
    <property type="project" value="UniProtKB-KW"/>
</dbReference>
<keyword evidence="1" id="KW-0479">Metal-binding</keyword>
<feature type="compositionally biased region" description="Basic residues" evidence="2">
    <location>
        <begin position="272"/>
        <end position="283"/>
    </location>
</feature>
<feature type="compositionally biased region" description="Basic and acidic residues" evidence="2">
    <location>
        <begin position="153"/>
        <end position="162"/>
    </location>
</feature>
<dbReference type="GeneID" id="35602491"/>
<feature type="compositionally biased region" description="Polar residues" evidence="2">
    <location>
        <begin position="43"/>
        <end position="57"/>
    </location>
</feature>
<evidence type="ECO:0000313" key="5">
    <source>
        <dbReference type="Proteomes" id="UP000225277"/>
    </source>
</evidence>
<accession>A0A2D3V7T9</accession>
<evidence type="ECO:0000313" key="4">
    <source>
        <dbReference type="EMBL" id="CZT21510.1"/>
    </source>
</evidence>
<evidence type="ECO:0000256" key="1">
    <source>
        <dbReference type="PROSITE-ProRule" id="PRU00047"/>
    </source>
</evidence>
<feature type="compositionally biased region" description="Acidic residues" evidence="2">
    <location>
        <begin position="163"/>
        <end position="187"/>
    </location>
</feature>
<dbReference type="AlphaFoldDB" id="A0A2D3V7T9"/>
<evidence type="ECO:0000256" key="2">
    <source>
        <dbReference type="SAM" id="MobiDB-lite"/>
    </source>
</evidence>
<keyword evidence="1" id="KW-0863">Zinc-finger</keyword>
<protein>
    <recommendedName>
        <fullName evidence="3">CCHC-type domain-containing protein</fullName>
    </recommendedName>
</protein>
<dbReference type="Gene3D" id="4.10.60.10">
    <property type="entry name" value="Zinc finger, CCHC-type"/>
    <property type="match status" value="1"/>
</dbReference>
<feature type="compositionally biased region" description="Polar residues" evidence="2">
    <location>
        <begin position="1"/>
        <end position="11"/>
    </location>
</feature>
<gene>
    <name evidence="4" type="ORF">RCC_07373</name>
</gene>
<evidence type="ECO:0000259" key="3">
    <source>
        <dbReference type="PROSITE" id="PS50158"/>
    </source>
</evidence>
<name>A0A2D3V7T9_9PEZI</name>
<proteinExistence type="predicted"/>
<organism evidence="4 5">
    <name type="scientific">Ramularia collo-cygni</name>
    <dbReference type="NCBI Taxonomy" id="112498"/>
    <lineage>
        <taxon>Eukaryota</taxon>
        <taxon>Fungi</taxon>
        <taxon>Dikarya</taxon>
        <taxon>Ascomycota</taxon>
        <taxon>Pezizomycotina</taxon>
        <taxon>Dothideomycetes</taxon>
        <taxon>Dothideomycetidae</taxon>
        <taxon>Mycosphaerellales</taxon>
        <taxon>Mycosphaerellaceae</taxon>
        <taxon>Ramularia</taxon>
    </lineage>
</organism>
<dbReference type="InterPro" id="IPR001878">
    <property type="entry name" value="Znf_CCHC"/>
</dbReference>
<dbReference type="OrthoDB" id="427960at2759"/>
<dbReference type="GO" id="GO:0003676">
    <property type="term" value="F:nucleic acid binding"/>
    <property type="evidence" value="ECO:0007669"/>
    <property type="project" value="InterPro"/>
</dbReference>
<feature type="compositionally biased region" description="Basic and acidic residues" evidence="2">
    <location>
        <begin position="70"/>
        <end position="88"/>
    </location>
</feature>
<dbReference type="PROSITE" id="PS50158">
    <property type="entry name" value="ZF_CCHC"/>
    <property type="match status" value="1"/>
</dbReference>
<dbReference type="RefSeq" id="XP_023628399.1">
    <property type="nucleotide sequence ID" value="XM_023772631.1"/>
</dbReference>
<dbReference type="STRING" id="112498.A0A2D3V7T9"/>
<feature type="region of interest" description="Disordered" evidence="2">
    <location>
        <begin position="1"/>
        <end position="283"/>
    </location>
</feature>
<feature type="compositionally biased region" description="Basic and acidic residues" evidence="2">
    <location>
        <begin position="195"/>
        <end position="232"/>
    </location>
</feature>
<keyword evidence="5" id="KW-1185">Reference proteome</keyword>
<dbReference type="SUPFAM" id="SSF57756">
    <property type="entry name" value="Retrovirus zinc finger-like domains"/>
    <property type="match status" value="1"/>
</dbReference>
<keyword evidence="1" id="KW-0862">Zinc</keyword>
<sequence length="283" mass="31172">MATPGKQQKAMSSRLAGMKFMQRGAAASPPASPMGPPAKKQRLSTGSVNTSPAQSPRSDNDALEQAVAAQEKKREEAVAREGAMKGETKWYLSVQTPQKPVVESPLRIVSAGFATLDATDRKRELDLEHEEDDEDQSPKPPHMPGRISFGKFGRTEKKKQDENDSGSDDDSDEDVDAEDENGEDLSEIDSLIAQGRKEATARLRAQKKEERRAANAEAARAAEKRRAREVDLNRPTSISNAGNKDPKNHYANMECFTCGKKGHPKAECPNKRTQRPSKLRQSY</sequence>